<evidence type="ECO:0008006" key="3">
    <source>
        <dbReference type="Google" id="ProtNLM"/>
    </source>
</evidence>
<keyword evidence="2" id="KW-1185">Reference proteome</keyword>
<accession>A0ABY9TEP5</accession>
<dbReference type="SUPFAM" id="SSF56399">
    <property type="entry name" value="ADP-ribosylation"/>
    <property type="match status" value="1"/>
</dbReference>
<gene>
    <name evidence="1" type="ORF">RGB73_30210</name>
</gene>
<protein>
    <recommendedName>
        <fullName evidence="3">PARP catalytic domain-containing protein</fullName>
    </recommendedName>
</protein>
<keyword evidence="1" id="KW-0614">Plasmid</keyword>
<dbReference type="Proteomes" id="UP001256827">
    <property type="component" value="Plasmid pBbsI"/>
</dbReference>
<organism evidence="1 2">
    <name type="scientific">Brevibacillus brevis</name>
    <name type="common">Bacillus brevis</name>
    <dbReference type="NCBI Taxonomy" id="1393"/>
    <lineage>
        <taxon>Bacteria</taxon>
        <taxon>Bacillati</taxon>
        <taxon>Bacillota</taxon>
        <taxon>Bacilli</taxon>
        <taxon>Bacillales</taxon>
        <taxon>Paenibacillaceae</taxon>
        <taxon>Brevibacillus</taxon>
    </lineage>
</organism>
<evidence type="ECO:0000313" key="1">
    <source>
        <dbReference type="EMBL" id="WNC17931.1"/>
    </source>
</evidence>
<dbReference type="EMBL" id="CP134052">
    <property type="protein sequence ID" value="WNC17931.1"/>
    <property type="molecule type" value="Genomic_DNA"/>
</dbReference>
<geneLocation type="plasmid" evidence="1 2">
    <name>pBbsI</name>
</geneLocation>
<evidence type="ECO:0000313" key="2">
    <source>
        <dbReference type="Proteomes" id="UP001256827"/>
    </source>
</evidence>
<dbReference type="Gene3D" id="3.90.175.10">
    <property type="entry name" value="Diphtheria Toxin, domain 1"/>
    <property type="match status" value="1"/>
</dbReference>
<dbReference type="RefSeq" id="WP_310774726.1">
    <property type="nucleotide sequence ID" value="NZ_CP134052.1"/>
</dbReference>
<proteinExistence type="predicted"/>
<sequence length="123" mass="13888">MIVVVKEPYKGAKIQEVQDDLSALQQKCFNTWYHGTTPKRCEQILSSFFKPQIGTYGKGVYFSSSKEGARVFGDCILAAIIDDKDIDYSGKRQKGTKAIAVTYPSGETELCVYDTKIIREIRY</sequence>
<name>A0ABY9TEP5_BREBE</name>
<reference evidence="1 2" key="1">
    <citation type="submission" date="2023-09" db="EMBL/GenBank/DDBJ databases">
        <title>Complete Genome and Methylome dissection of Bacillus brevis NEB573 original source of BbsI restriction endonuclease.</title>
        <authorList>
            <person name="Fomenkov A."/>
            <person name="Roberts R.D."/>
        </authorList>
    </citation>
    <scope>NUCLEOTIDE SEQUENCE [LARGE SCALE GENOMIC DNA]</scope>
    <source>
        <strain evidence="1 2">NEB573</strain>
        <plasmid evidence="1 2">pBbsI</plasmid>
    </source>
</reference>